<dbReference type="HOGENOM" id="CLU_743950_0_0_1"/>
<organism evidence="1 2">
    <name type="scientific">Cladophialophora bantiana (strain ATCC 10958 / CBS 173.52 / CDC B-1940 / NIH 8579)</name>
    <name type="common">Xylohypha bantiana</name>
    <dbReference type="NCBI Taxonomy" id="1442370"/>
    <lineage>
        <taxon>Eukaryota</taxon>
        <taxon>Fungi</taxon>
        <taxon>Dikarya</taxon>
        <taxon>Ascomycota</taxon>
        <taxon>Pezizomycotina</taxon>
        <taxon>Eurotiomycetes</taxon>
        <taxon>Chaetothyriomycetidae</taxon>
        <taxon>Chaetothyriales</taxon>
        <taxon>Herpotrichiellaceae</taxon>
        <taxon>Cladophialophora</taxon>
    </lineage>
</organism>
<reference evidence="1" key="1">
    <citation type="submission" date="2015-01" db="EMBL/GenBank/DDBJ databases">
        <title>The Genome Sequence of Cladophialophora bantiana CBS 173.52.</title>
        <authorList>
            <consortium name="The Broad Institute Genomics Platform"/>
            <person name="Cuomo C."/>
            <person name="de Hoog S."/>
            <person name="Gorbushina A."/>
            <person name="Stielow B."/>
            <person name="Teixiera M."/>
            <person name="Abouelleil A."/>
            <person name="Chapman S.B."/>
            <person name="Priest M."/>
            <person name="Young S.K."/>
            <person name="Wortman J."/>
            <person name="Nusbaum C."/>
            <person name="Birren B."/>
        </authorList>
    </citation>
    <scope>NUCLEOTIDE SEQUENCE [LARGE SCALE GENOMIC DNA]</scope>
    <source>
        <strain evidence="1">CBS 173.52</strain>
    </source>
</reference>
<dbReference type="AlphaFoldDB" id="A0A0D2GB81"/>
<evidence type="ECO:0000313" key="1">
    <source>
        <dbReference type="EMBL" id="KIW95837.1"/>
    </source>
</evidence>
<evidence type="ECO:0000313" key="2">
    <source>
        <dbReference type="Proteomes" id="UP000053789"/>
    </source>
</evidence>
<sequence>MSLVGISPSDIVNGVHAAKTIIEAVRDDNGSEEKVLAASTGIHHHLESIKNFENALNSMPQESSASKTQVQSRVMSLRTIQEAQKSRLAKYKDPLINRTGCKAKVKRVYRQLAWPFSGEKDFADATARVASASDAVHLDAVVLTAECIQAKVDKMEDLVLHKLDSITERIQAAQEQSAECARQIQDKVSLSQNCLSSLIQNMQHDLMKDPRQHPGVAVVRMEEPPETSEQTHLLDTYIKSHGAVPLSRERSQHFPENFSKLPEHLIMPLLLAVLACLTTRQRLESMLRDFITLTKNDPASAALIACLLIAFSRITFRLSLPLSILGADHVIFEDAFGSSWRLPFTTCQHQSGSAGDGADLE</sequence>
<name>A0A0D2GB81_CLAB1</name>
<dbReference type="GeneID" id="27695829"/>
<protein>
    <submittedName>
        <fullName evidence="1">Uncharacterized protein</fullName>
    </submittedName>
</protein>
<accession>A0A0D2GB81</accession>
<dbReference type="OrthoDB" id="4161384at2759"/>
<dbReference type="Proteomes" id="UP000053789">
    <property type="component" value="Unassembled WGS sequence"/>
</dbReference>
<dbReference type="RefSeq" id="XP_016622506.1">
    <property type="nucleotide sequence ID" value="XM_016760656.1"/>
</dbReference>
<proteinExistence type="predicted"/>
<gene>
    <name evidence="1" type="ORF">Z519_02901</name>
</gene>
<keyword evidence="2" id="KW-1185">Reference proteome</keyword>
<dbReference type="VEuPathDB" id="FungiDB:Z519_02901"/>
<dbReference type="EMBL" id="KN846983">
    <property type="protein sequence ID" value="KIW95837.1"/>
    <property type="molecule type" value="Genomic_DNA"/>
</dbReference>